<accession>A0A7S4ESM8</accession>
<keyword evidence="6" id="KW-0325">Glycoprotein</keyword>
<evidence type="ECO:0000256" key="1">
    <source>
        <dbReference type="ARBA" id="ARBA00004141"/>
    </source>
</evidence>
<evidence type="ECO:0000256" key="2">
    <source>
        <dbReference type="ARBA" id="ARBA00007168"/>
    </source>
</evidence>
<dbReference type="GO" id="GO:0005886">
    <property type="term" value="C:plasma membrane"/>
    <property type="evidence" value="ECO:0007669"/>
    <property type="project" value="UniProtKB-SubCell"/>
</dbReference>
<feature type="transmembrane region" description="Helical" evidence="7">
    <location>
        <begin position="296"/>
        <end position="320"/>
    </location>
</feature>
<organism evidence="8">
    <name type="scientific">Chrysotila carterae</name>
    <name type="common">Marine alga</name>
    <name type="synonym">Syracosphaera carterae</name>
    <dbReference type="NCBI Taxonomy" id="13221"/>
    <lineage>
        <taxon>Eukaryota</taxon>
        <taxon>Haptista</taxon>
        <taxon>Haptophyta</taxon>
        <taxon>Prymnesiophyceae</taxon>
        <taxon>Isochrysidales</taxon>
        <taxon>Isochrysidaceae</taxon>
        <taxon>Chrysotila</taxon>
    </lineage>
</organism>
<dbReference type="InterPro" id="IPR007603">
    <property type="entry name" value="Choline_transptr-like"/>
</dbReference>
<dbReference type="Pfam" id="PF04515">
    <property type="entry name" value="Choline_transpo"/>
    <property type="match status" value="1"/>
</dbReference>
<evidence type="ECO:0000256" key="3">
    <source>
        <dbReference type="ARBA" id="ARBA00022692"/>
    </source>
</evidence>
<dbReference type="GO" id="GO:0022857">
    <property type="term" value="F:transmembrane transporter activity"/>
    <property type="evidence" value="ECO:0007669"/>
    <property type="project" value="UniProtKB-UniRule"/>
</dbReference>
<evidence type="ECO:0000256" key="7">
    <source>
        <dbReference type="RuleBase" id="RU368066"/>
    </source>
</evidence>
<dbReference type="AlphaFoldDB" id="A0A7S4ESM8"/>
<gene>
    <name evidence="8" type="ORF">PCAR00345_LOCUS2626</name>
</gene>
<feature type="transmembrane region" description="Helical" evidence="7">
    <location>
        <begin position="541"/>
        <end position="573"/>
    </location>
</feature>
<comment type="subcellular location">
    <subcellularLocation>
        <location evidence="7">Cell membrane</location>
        <topology evidence="7">Multi-pass membrane protein</topology>
    </subcellularLocation>
    <subcellularLocation>
        <location evidence="1">Membrane</location>
        <topology evidence="1">Multi-pass membrane protein</topology>
    </subcellularLocation>
</comment>
<comment type="function">
    <text evidence="7">Choline transporter.</text>
</comment>
<evidence type="ECO:0000256" key="5">
    <source>
        <dbReference type="ARBA" id="ARBA00023136"/>
    </source>
</evidence>
<dbReference type="PANTHER" id="PTHR12385:SF14">
    <property type="entry name" value="CHOLINE TRANSPORTER-LIKE 2"/>
    <property type="match status" value="1"/>
</dbReference>
<evidence type="ECO:0000313" key="8">
    <source>
        <dbReference type="EMBL" id="CAE0750041.1"/>
    </source>
</evidence>
<keyword evidence="3 7" id="KW-0812">Transmembrane</keyword>
<feature type="transmembrane region" description="Helical" evidence="7">
    <location>
        <begin position="25"/>
        <end position="46"/>
    </location>
</feature>
<evidence type="ECO:0000256" key="6">
    <source>
        <dbReference type="ARBA" id="ARBA00023180"/>
    </source>
</evidence>
<comment type="similarity">
    <text evidence="2 7">Belongs to the CTL (choline transporter-like) family.</text>
</comment>
<evidence type="ECO:0000256" key="4">
    <source>
        <dbReference type="ARBA" id="ARBA00022989"/>
    </source>
</evidence>
<reference evidence="8" key="1">
    <citation type="submission" date="2021-01" db="EMBL/GenBank/DDBJ databases">
        <authorList>
            <person name="Corre E."/>
            <person name="Pelletier E."/>
            <person name="Niang G."/>
            <person name="Scheremetjew M."/>
            <person name="Finn R."/>
            <person name="Kale V."/>
            <person name="Holt S."/>
            <person name="Cochrane G."/>
            <person name="Meng A."/>
            <person name="Brown T."/>
            <person name="Cohen L."/>
        </authorList>
    </citation>
    <scope>NUCLEOTIDE SEQUENCE</scope>
    <source>
        <strain evidence="8">CCMP645</strain>
    </source>
</reference>
<protein>
    <recommendedName>
        <fullName evidence="7">Choline transporter-like protein</fullName>
    </recommendedName>
</protein>
<keyword evidence="4 7" id="KW-1133">Transmembrane helix</keyword>
<dbReference type="PANTHER" id="PTHR12385">
    <property type="entry name" value="CHOLINE TRANSPORTER-LIKE (SLC FAMILY 44)"/>
    <property type="match status" value="1"/>
</dbReference>
<feature type="transmembrane region" description="Helical" evidence="7">
    <location>
        <begin position="202"/>
        <end position="223"/>
    </location>
</feature>
<feature type="transmembrane region" description="Helical" evidence="7">
    <location>
        <begin position="254"/>
        <end position="275"/>
    </location>
</feature>
<keyword evidence="5 7" id="KW-0472">Membrane</keyword>
<proteinExistence type="inferred from homology"/>
<name>A0A7S4ESM8_CHRCT</name>
<feature type="transmembrane region" description="Helical" evidence="7">
    <location>
        <begin position="513"/>
        <end position="535"/>
    </location>
</feature>
<feature type="transmembrane region" description="Helical" evidence="7">
    <location>
        <begin position="340"/>
        <end position="357"/>
    </location>
</feature>
<sequence>MRLDEPLVGGPLLANGPETRRCHDVAWLVALLLCWTAMGSLTYLAVSEGDARRLTSGMDYSNHICGTAGTEPGQEDLSDRPFVYFSCLQYGRRHPTVCMSSCPRISGHYVKWYNGSLISCDLHGREIPATTYPTTNLQNNCVPSEASLYAIVSTDIDATTLPSVVAGMQKALTVTLGAAVGASVLAPLWMQVMRVLSPKGSLAMVTVLLAVTSLILLSAALWLRAGYLTSGAFADYSPALQGSLQVATNTDMSVGLALLASALALGVAIGLWCGLLERLLQTGGILREASEAISTLPALQLLLPPLLVALLVLIACYWLVHSVYVASAGTPHHGLLEYDPYAVLYFLFNTLGCLWTSEMVLHLGQCTTAGVIVRWYFGASDLISGRQSGVKPVLASLGRTLRYSSGSVALGSLLVMAGRLFRFFLEHCLHQAQTNSGSKPELRGVAQCCLRCCLDVATKYLQFMSHNAYTLVASHDVSFCEGAKQAFELTLSNIGQVSLLTAGERLLLTLSKLAVACFCTAGAALCLPFAGLGAADNTSGALLLTFMVTFNVADAWICVLDAAVEAIFLCFLVDQAENDGDLLPYYASASLRRYMERHKPTYVLPSMSVEEDEPRTPACEARRCCARAAARDRAHLEAV</sequence>
<dbReference type="EMBL" id="HBIZ01004673">
    <property type="protein sequence ID" value="CAE0750041.1"/>
    <property type="molecule type" value="Transcribed_RNA"/>
</dbReference>